<dbReference type="PANTHER" id="PTHR30244">
    <property type="entry name" value="TRANSAMINASE"/>
    <property type="match status" value="1"/>
</dbReference>
<dbReference type="EMBL" id="CP054491">
    <property type="protein sequence ID" value="QKQ26218.1"/>
    <property type="molecule type" value="Genomic_DNA"/>
</dbReference>
<dbReference type="InterPro" id="IPR015422">
    <property type="entry name" value="PyrdxlP-dep_Trfase_small"/>
</dbReference>
<keyword evidence="2" id="KW-0808">Transferase</keyword>
<keyword evidence="2" id="KW-0032">Aminotransferase</keyword>
<evidence type="ECO:0000313" key="3">
    <source>
        <dbReference type="Proteomes" id="UP000509658"/>
    </source>
</evidence>
<name>A0A6N0HV46_9GAMM</name>
<organism evidence="2 3">
    <name type="scientific">Candidatus Reidiella endopervernicosa</name>
    <dbReference type="NCBI Taxonomy" id="2738883"/>
    <lineage>
        <taxon>Bacteria</taxon>
        <taxon>Pseudomonadati</taxon>
        <taxon>Pseudomonadota</taxon>
        <taxon>Gammaproteobacteria</taxon>
        <taxon>Candidatus Reidiella</taxon>
    </lineage>
</organism>
<dbReference type="Gene3D" id="3.90.1150.10">
    <property type="entry name" value="Aspartate Aminotransferase, domain 1"/>
    <property type="match status" value="1"/>
</dbReference>
<dbReference type="GO" id="GO:0000271">
    <property type="term" value="P:polysaccharide biosynthetic process"/>
    <property type="evidence" value="ECO:0007669"/>
    <property type="project" value="TreeGrafter"/>
</dbReference>
<dbReference type="GO" id="GO:0030170">
    <property type="term" value="F:pyridoxal phosphate binding"/>
    <property type="evidence" value="ECO:0007669"/>
    <property type="project" value="TreeGrafter"/>
</dbReference>
<reference evidence="2 3" key="1">
    <citation type="submission" date="2020-05" db="EMBL/GenBank/DDBJ databases">
        <title>Horizontal transmission and recombination maintain forever young bacterial symbiont genomes.</title>
        <authorList>
            <person name="Russell S.L."/>
            <person name="Pepper-Tunick E."/>
            <person name="Svedberg J."/>
            <person name="Byrne A."/>
            <person name="Ruelas Castillo J."/>
            <person name="Vollmers C."/>
            <person name="Beinart R.A."/>
            <person name="Corbett-Detig R."/>
        </authorList>
    </citation>
    <scope>NUCLEOTIDE SEQUENCE [LARGE SCALE GENOMIC DNA]</scope>
    <source>
        <strain evidence="2">Santa_Monica_outfall</strain>
    </source>
</reference>
<dbReference type="InterPro" id="IPR015421">
    <property type="entry name" value="PyrdxlP-dep_Trfase_major"/>
</dbReference>
<evidence type="ECO:0000313" key="2">
    <source>
        <dbReference type="EMBL" id="QKQ26218.1"/>
    </source>
</evidence>
<dbReference type="InterPro" id="IPR000653">
    <property type="entry name" value="DegT/StrS_aminotransferase"/>
</dbReference>
<gene>
    <name evidence="2" type="ORF">HUE57_07915</name>
</gene>
<keyword evidence="1" id="KW-0663">Pyridoxal phosphate</keyword>
<dbReference type="RefSeq" id="WP_174672988.1">
    <property type="nucleotide sequence ID" value="NZ_CP054491.1"/>
</dbReference>
<dbReference type="Gene3D" id="3.40.640.10">
    <property type="entry name" value="Type I PLP-dependent aspartate aminotransferase-like (Major domain)"/>
    <property type="match status" value="1"/>
</dbReference>
<proteinExistence type="predicted"/>
<dbReference type="Pfam" id="PF01041">
    <property type="entry name" value="DegT_DnrJ_EryC1"/>
    <property type="match status" value="1"/>
</dbReference>
<evidence type="ECO:0000256" key="1">
    <source>
        <dbReference type="ARBA" id="ARBA00022898"/>
    </source>
</evidence>
<keyword evidence="3" id="KW-1185">Reference proteome</keyword>
<protein>
    <submittedName>
        <fullName evidence="2">DegT/DnrJ/EryC1/StrS family aminotransferase</fullName>
    </submittedName>
</protein>
<dbReference type="KEGG" id="rev:HUE57_07915"/>
<dbReference type="AlphaFoldDB" id="A0A6N0HV46"/>
<dbReference type="Proteomes" id="UP000509658">
    <property type="component" value="Chromosome"/>
</dbReference>
<dbReference type="GO" id="GO:0008483">
    <property type="term" value="F:transaminase activity"/>
    <property type="evidence" value="ECO:0007669"/>
    <property type="project" value="UniProtKB-KW"/>
</dbReference>
<sequence length="238" mass="26884">MGLDLSASKENLYALIKSNKYSVLLVIHYFGFCQNNMEEISALCKEHGVVLIEDCAHTMFGYCSGVRLGSIGDFSIFSVHKILSVENGGILQVNSSEYLDLINKVKLDGLYCDVLGEVLMSDLECVRSKRRDNYCALMNVLVEFDGIEMMYPDLPEGVSPHNMPIIIRRGRREEVYFKLIDLGIPVVALYYRMISAISAEVFKDSIYLSENILNLPVHQDVDSDDVISVREAFRKIYG</sequence>
<dbReference type="SUPFAM" id="SSF53383">
    <property type="entry name" value="PLP-dependent transferases"/>
    <property type="match status" value="1"/>
</dbReference>
<dbReference type="PANTHER" id="PTHR30244:SF42">
    <property type="entry name" value="UDP-2-ACETAMIDO-2-DEOXY-3-OXO-D-GLUCURONATE AMINOTRANSFERASE"/>
    <property type="match status" value="1"/>
</dbReference>
<dbReference type="InterPro" id="IPR015424">
    <property type="entry name" value="PyrdxlP-dep_Trfase"/>
</dbReference>
<accession>A0A6N0HV46</accession>